<name>A0A5P8K6C5_9ACTN</name>
<dbReference type="EMBL" id="CP045096">
    <property type="protein sequence ID" value="QFQ98328.1"/>
    <property type="molecule type" value="Genomic_DNA"/>
</dbReference>
<feature type="signal peptide" evidence="1">
    <location>
        <begin position="1"/>
        <end position="27"/>
    </location>
</feature>
<dbReference type="AlphaFoldDB" id="A0A5P8K6C5"/>
<dbReference type="RefSeq" id="WP_152169795.1">
    <property type="nucleotide sequence ID" value="NZ_CP045096.1"/>
</dbReference>
<organism evidence="2 3">
    <name type="scientific">Streptomyces phaeolivaceus</name>
    <dbReference type="NCBI Taxonomy" id="2653200"/>
    <lineage>
        <taxon>Bacteria</taxon>
        <taxon>Bacillati</taxon>
        <taxon>Actinomycetota</taxon>
        <taxon>Actinomycetes</taxon>
        <taxon>Kitasatosporales</taxon>
        <taxon>Streptomycetaceae</taxon>
        <taxon>Streptomyces</taxon>
    </lineage>
</organism>
<accession>A0A5P8K6C5</accession>
<sequence length="133" mass="14417">MRKSITAAGSIGAALLLTVSMAGSAYADSYRGCTTTGASGQVRISNWTDPTAKISIHGELTDTKSDDHHARMRLLTQRADGSIHYWPWRKNTGGVGTSTFDTTAEDSDRGIFEAGVEVARFEKDEKLNSCTDW</sequence>
<gene>
    <name evidence="2" type="ORF">F9278_21445</name>
</gene>
<keyword evidence="1" id="KW-0732">Signal</keyword>
<evidence type="ECO:0000313" key="2">
    <source>
        <dbReference type="EMBL" id="QFQ98328.1"/>
    </source>
</evidence>
<reference evidence="2 3" key="1">
    <citation type="submission" date="2019-10" db="EMBL/GenBank/DDBJ databases">
        <title>Streptomyces sp. strain GY16 isolated from leaves of Broussonetia papyrifera.</title>
        <authorList>
            <person name="Mo P."/>
        </authorList>
    </citation>
    <scope>NUCLEOTIDE SEQUENCE [LARGE SCALE GENOMIC DNA]</scope>
    <source>
        <strain evidence="2 3">GY16</strain>
    </source>
</reference>
<evidence type="ECO:0000313" key="3">
    <source>
        <dbReference type="Proteomes" id="UP000327294"/>
    </source>
</evidence>
<dbReference type="Proteomes" id="UP000327294">
    <property type="component" value="Chromosome"/>
</dbReference>
<evidence type="ECO:0000256" key="1">
    <source>
        <dbReference type="SAM" id="SignalP"/>
    </source>
</evidence>
<feature type="chain" id="PRO_5025037396" description="Secreted protein" evidence="1">
    <location>
        <begin position="28"/>
        <end position="133"/>
    </location>
</feature>
<evidence type="ECO:0008006" key="4">
    <source>
        <dbReference type="Google" id="ProtNLM"/>
    </source>
</evidence>
<proteinExistence type="predicted"/>
<protein>
    <recommendedName>
        <fullName evidence="4">Secreted protein</fullName>
    </recommendedName>
</protein>
<dbReference type="KEGG" id="sphv:F9278_21445"/>
<keyword evidence="3" id="KW-1185">Reference proteome</keyword>